<keyword evidence="3 8" id="KW-0028">Amino-acid biosynthesis</keyword>
<comment type="pathway">
    <text evidence="1 8">Metabolic intermediate biosynthesis; chorismate biosynthesis; chorismate from D-erythrose 4-phosphate and phosphoenolpyruvate: step 4/7.</text>
</comment>
<feature type="binding site" evidence="8">
    <location>
        <position position="59"/>
    </location>
    <ligand>
        <name>shikimate</name>
        <dbReference type="ChEBI" id="CHEBI:36208"/>
    </ligand>
</feature>
<name>A0A7M1LIG4_9BACT</name>
<feature type="binding site" evidence="8">
    <location>
        <position position="226"/>
    </location>
    <ligand>
        <name>NADP(+)</name>
        <dbReference type="ChEBI" id="CHEBI:58349"/>
    </ligand>
</feature>
<organism evidence="10 11">
    <name type="scientific">Campylobacter corcagiensis</name>
    <dbReference type="NCBI Taxonomy" id="1448857"/>
    <lineage>
        <taxon>Bacteria</taxon>
        <taxon>Pseudomonadati</taxon>
        <taxon>Campylobacterota</taxon>
        <taxon>Epsilonproteobacteria</taxon>
        <taxon>Campylobacterales</taxon>
        <taxon>Campylobacteraceae</taxon>
        <taxon>Campylobacter</taxon>
    </lineage>
</organism>
<dbReference type="RefSeq" id="WP_025802683.1">
    <property type="nucleotide sequence ID" value="NZ_CP053842.1"/>
</dbReference>
<feature type="binding site" evidence="8">
    <location>
        <position position="99"/>
    </location>
    <ligand>
        <name>shikimate</name>
        <dbReference type="ChEBI" id="CHEBI:36208"/>
    </ligand>
</feature>
<dbReference type="InterPro" id="IPR036291">
    <property type="entry name" value="NAD(P)-bd_dom_sf"/>
</dbReference>
<feature type="binding site" evidence="8">
    <location>
        <position position="233"/>
    </location>
    <ligand>
        <name>shikimate</name>
        <dbReference type="ChEBI" id="CHEBI:36208"/>
    </ligand>
</feature>
<dbReference type="InterPro" id="IPR013708">
    <property type="entry name" value="Shikimate_DH-bd_N"/>
</dbReference>
<gene>
    <name evidence="8" type="primary">aroE</name>
    <name evidence="10" type="ORF">IMC76_02255</name>
</gene>
<dbReference type="OrthoDB" id="9792692at2"/>
<protein>
    <recommendedName>
        <fullName evidence="2 8">Shikimate dehydrogenase (NADP(+))</fullName>
        <shortName evidence="8">SDH</shortName>
        <ecNumber evidence="2 8">1.1.1.25</ecNumber>
    </recommendedName>
</protein>
<keyword evidence="5 8" id="KW-0560">Oxidoreductase</keyword>
<dbReference type="PANTHER" id="PTHR21089">
    <property type="entry name" value="SHIKIMATE DEHYDROGENASE"/>
    <property type="match status" value="1"/>
</dbReference>
<dbReference type="EMBL" id="CP063078">
    <property type="protein sequence ID" value="QOQ87656.1"/>
    <property type="molecule type" value="Genomic_DNA"/>
</dbReference>
<evidence type="ECO:0000256" key="6">
    <source>
        <dbReference type="ARBA" id="ARBA00023141"/>
    </source>
</evidence>
<dbReference type="GO" id="GO:0004764">
    <property type="term" value="F:shikimate 3-dehydrogenase (NADP+) activity"/>
    <property type="evidence" value="ECO:0007669"/>
    <property type="project" value="UniProtKB-UniRule"/>
</dbReference>
<feature type="binding site" evidence="8">
    <location>
        <position position="84"/>
    </location>
    <ligand>
        <name>shikimate</name>
        <dbReference type="ChEBI" id="CHEBI:36208"/>
    </ligand>
</feature>
<feature type="binding site" evidence="8">
    <location>
        <position position="204"/>
    </location>
    <ligand>
        <name>NADP(+)</name>
        <dbReference type="ChEBI" id="CHEBI:58349"/>
    </ligand>
</feature>
<sequence>MKKFAVFGNPIAHSISPRLHNLAIAGLDLEAFYGRVLLEDEKNLKSKFLKLNLSGANITVPFKEEAFKICDELETHASKIGSVNTIVKDSNKLIGYNTDAIGFLQAIDEFGKIKSALILGAGGTARAIAYALNTKNISTSIVNRSEKRRQNFLDYNFKTWNEFVPKGYDLVVNTTSAGLVKNEFPMPVELLEPTLKNSQYAFDAIYNKSTNFLNLAKNMNLQTKNGKDMLVWQAVFALDIFYGGTLNKDKIYTFMNKAVNLGAQ</sequence>
<dbReference type="AlphaFoldDB" id="A0A7M1LIG4"/>
<evidence type="ECO:0000256" key="3">
    <source>
        <dbReference type="ARBA" id="ARBA00022605"/>
    </source>
</evidence>
<dbReference type="InterPro" id="IPR011342">
    <property type="entry name" value="Shikimate_DH"/>
</dbReference>
<feature type="active site" description="Proton acceptor" evidence="8">
    <location>
        <position position="63"/>
    </location>
</feature>
<comment type="caution">
    <text evidence="8">Lacks conserved residue(s) required for the propagation of feature annotation.</text>
</comment>
<dbReference type="InterPro" id="IPR022893">
    <property type="entry name" value="Shikimate_DH_fam"/>
</dbReference>
<evidence type="ECO:0000313" key="11">
    <source>
        <dbReference type="Proteomes" id="UP000594749"/>
    </source>
</evidence>
<evidence type="ECO:0000256" key="8">
    <source>
        <dbReference type="HAMAP-Rule" id="MF_00222"/>
    </source>
</evidence>
<evidence type="ECO:0000256" key="1">
    <source>
        <dbReference type="ARBA" id="ARBA00004871"/>
    </source>
</evidence>
<dbReference type="CDD" id="cd01065">
    <property type="entry name" value="NAD_bind_Shikimate_DH"/>
    <property type="match status" value="1"/>
</dbReference>
<feature type="domain" description="Shikimate dehydrogenase substrate binding N-terminal" evidence="9">
    <location>
        <begin position="6"/>
        <end position="86"/>
    </location>
</feature>
<dbReference type="GO" id="GO:0009423">
    <property type="term" value="P:chorismate biosynthetic process"/>
    <property type="evidence" value="ECO:0007669"/>
    <property type="project" value="UniProtKB-UniRule"/>
</dbReference>
<dbReference type="GO" id="GO:0005829">
    <property type="term" value="C:cytosol"/>
    <property type="evidence" value="ECO:0007669"/>
    <property type="project" value="TreeGrafter"/>
</dbReference>
<comment type="function">
    <text evidence="8">Involved in the biosynthesis of the chorismate, which leads to the biosynthesis of aromatic amino acids. Catalyzes the reversible NADPH linked reduction of 3-dehydroshikimate (DHSA) to yield shikimate (SA).</text>
</comment>
<dbReference type="GO" id="GO:0008652">
    <property type="term" value="P:amino acid biosynthetic process"/>
    <property type="evidence" value="ECO:0007669"/>
    <property type="project" value="UniProtKB-KW"/>
</dbReference>
<dbReference type="GO" id="GO:0019632">
    <property type="term" value="P:shikimate metabolic process"/>
    <property type="evidence" value="ECO:0007669"/>
    <property type="project" value="InterPro"/>
</dbReference>
<dbReference type="Gene3D" id="3.40.50.10860">
    <property type="entry name" value="Leucine Dehydrogenase, chain A, domain 1"/>
    <property type="match status" value="1"/>
</dbReference>
<evidence type="ECO:0000256" key="7">
    <source>
        <dbReference type="ARBA" id="ARBA00049442"/>
    </source>
</evidence>
<evidence type="ECO:0000256" key="2">
    <source>
        <dbReference type="ARBA" id="ARBA00012962"/>
    </source>
</evidence>
<dbReference type="Pfam" id="PF08501">
    <property type="entry name" value="Shikimate_dh_N"/>
    <property type="match status" value="1"/>
</dbReference>
<keyword evidence="4 8" id="KW-0521">NADP</keyword>
<reference evidence="10 11" key="1">
    <citation type="submission" date="2020-10" db="EMBL/GenBank/DDBJ databases">
        <title>Campylobacter and Helicobacter PacBio genomes.</title>
        <authorList>
            <person name="Lane C."/>
        </authorList>
    </citation>
    <scope>NUCLEOTIDE SEQUENCE [LARGE SCALE GENOMIC DNA]</scope>
    <source>
        <strain evidence="10 11">2016D-0077</strain>
    </source>
</reference>
<keyword evidence="11" id="KW-1185">Reference proteome</keyword>
<dbReference type="Proteomes" id="UP000594749">
    <property type="component" value="Chromosome"/>
</dbReference>
<dbReference type="UniPathway" id="UPA00053">
    <property type="reaction ID" value="UER00087"/>
</dbReference>
<accession>A0A7M1LIG4</accession>
<comment type="similarity">
    <text evidence="8">Belongs to the shikimate dehydrogenase family.</text>
</comment>
<evidence type="ECO:0000256" key="4">
    <source>
        <dbReference type="ARBA" id="ARBA00022857"/>
    </source>
</evidence>
<evidence type="ECO:0000313" key="10">
    <source>
        <dbReference type="EMBL" id="QOQ87656.1"/>
    </source>
</evidence>
<dbReference type="EC" id="1.1.1.25" evidence="2 8"/>
<feature type="binding site" evidence="8">
    <location>
        <position position="206"/>
    </location>
    <ligand>
        <name>shikimate</name>
        <dbReference type="ChEBI" id="CHEBI:36208"/>
    </ligand>
</feature>
<dbReference type="InterPro" id="IPR046346">
    <property type="entry name" value="Aminoacid_DH-like_N_sf"/>
</dbReference>
<dbReference type="NCBIfam" id="NF001316">
    <property type="entry name" value="PRK00258.2-5"/>
    <property type="match status" value="1"/>
</dbReference>
<evidence type="ECO:0000256" key="5">
    <source>
        <dbReference type="ARBA" id="ARBA00023002"/>
    </source>
</evidence>
<dbReference type="SUPFAM" id="SSF53223">
    <property type="entry name" value="Aminoacid dehydrogenase-like, N-terminal domain"/>
    <property type="match status" value="1"/>
</dbReference>
<evidence type="ECO:0000259" key="9">
    <source>
        <dbReference type="Pfam" id="PF08501"/>
    </source>
</evidence>
<dbReference type="PANTHER" id="PTHR21089:SF1">
    <property type="entry name" value="BIFUNCTIONAL 3-DEHYDROQUINATE DEHYDRATASE_SHIKIMATE DEHYDROGENASE, CHLOROPLASTIC"/>
    <property type="match status" value="1"/>
</dbReference>
<comment type="catalytic activity">
    <reaction evidence="7 8">
        <text>shikimate + NADP(+) = 3-dehydroshikimate + NADPH + H(+)</text>
        <dbReference type="Rhea" id="RHEA:17737"/>
        <dbReference type="ChEBI" id="CHEBI:15378"/>
        <dbReference type="ChEBI" id="CHEBI:16630"/>
        <dbReference type="ChEBI" id="CHEBI:36208"/>
        <dbReference type="ChEBI" id="CHEBI:57783"/>
        <dbReference type="ChEBI" id="CHEBI:58349"/>
        <dbReference type="EC" id="1.1.1.25"/>
    </reaction>
</comment>
<proteinExistence type="inferred from homology"/>
<dbReference type="SUPFAM" id="SSF51735">
    <property type="entry name" value="NAD(P)-binding Rossmann-fold domains"/>
    <property type="match status" value="1"/>
</dbReference>
<feature type="binding site" evidence="8">
    <location>
        <begin position="14"/>
        <end position="16"/>
    </location>
    <ligand>
        <name>shikimate</name>
        <dbReference type="ChEBI" id="CHEBI:36208"/>
    </ligand>
</feature>
<comment type="subunit">
    <text evidence="8">Homodimer.</text>
</comment>
<dbReference type="GO" id="GO:0009073">
    <property type="term" value="P:aromatic amino acid family biosynthetic process"/>
    <property type="evidence" value="ECO:0007669"/>
    <property type="project" value="UniProtKB-KW"/>
</dbReference>
<dbReference type="GO" id="GO:0050661">
    <property type="term" value="F:NADP binding"/>
    <property type="evidence" value="ECO:0007669"/>
    <property type="project" value="InterPro"/>
</dbReference>
<dbReference type="HAMAP" id="MF_00222">
    <property type="entry name" value="Shikimate_DH_AroE"/>
    <property type="match status" value="1"/>
</dbReference>
<keyword evidence="6 8" id="KW-0057">Aromatic amino acid biosynthesis</keyword>
<dbReference type="NCBIfam" id="TIGR00507">
    <property type="entry name" value="aroE"/>
    <property type="match status" value="1"/>
</dbReference>
<dbReference type="Gene3D" id="3.40.50.720">
    <property type="entry name" value="NAD(P)-binding Rossmann-like Domain"/>
    <property type="match status" value="1"/>
</dbReference>